<keyword evidence="1" id="KW-1133">Transmembrane helix</keyword>
<keyword evidence="1" id="KW-0812">Transmembrane</keyword>
<dbReference type="EMBL" id="BOSL01000006">
    <property type="protein sequence ID" value="GIP53242.1"/>
    <property type="molecule type" value="Genomic_DNA"/>
</dbReference>
<name>A0ABQ4MB90_9BACL</name>
<sequence>MEAIIDLLNPSTTTGSLLIGIISGLISGLILGFFTGKKYESNKFTTKGNQSPIIHSSDIKVNTHDK</sequence>
<gene>
    <name evidence="2" type="ORF">J42TS3_22770</name>
</gene>
<evidence type="ECO:0000256" key="1">
    <source>
        <dbReference type="SAM" id="Phobius"/>
    </source>
</evidence>
<evidence type="ECO:0000313" key="3">
    <source>
        <dbReference type="Proteomes" id="UP000679992"/>
    </source>
</evidence>
<reference evidence="2 3" key="1">
    <citation type="submission" date="2021-03" db="EMBL/GenBank/DDBJ databases">
        <title>Antimicrobial resistance genes in bacteria isolated from Japanese honey, and their potential for conferring macrolide and lincosamide resistance in the American foulbrood pathogen Paenibacillus larvae.</title>
        <authorList>
            <person name="Okamoto M."/>
            <person name="Kumagai M."/>
            <person name="Kanamori H."/>
            <person name="Takamatsu D."/>
        </authorList>
    </citation>
    <scope>NUCLEOTIDE SEQUENCE [LARGE SCALE GENOMIC DNA]</scope>
    <source>
        <strain evidence="2 3">J42TS3</strain>
    </source>
</reference>
<feature type="transmembrane region" description="Helical" evidence="1">
    <location>
        <begin position="15"/>
        <end position="34"/>
    </location>
</feature>
<accession>A0ABQ4MB90</accession>
<keyword evidence="1" id="KW-0472">Membrane</keyword>
<keyword evidence="3" id="KW-1185">Reference proteome</keyword>
<dbReference type="RefSeq" id="WP_213654847.1">
    <property type="nucleotide sequence ID" value="NZ_BOSL01000006.1"/>
</dbReference>
<organism evidence="2 3">
    <name type="scientific">Paenibacillus vini</name>
    <dbReference type="NCBI Taxonomy" id="1476024"/>
    <lineage>
        <taxon>Bacteria</taxon>
        <taxon>Bacillati</taxon>
        <taxon>Bacillota</taxon>
        <taxon>Bacilli</taxon>
        <taxon>Bacillales</taxon>
        <taxon>Paenibacillaceae</taxon>
        <taxon>Paenibacillus</taxon>
    </lineage>
</organism>
<protein>
    <submittedName>
        <fullName evidence="2">Uncharacterized protein</fullName>
    </submittedName>
</protein>
<evidence type="ECO:0000313" key="2">
    <source>
        <dbReference type="EMBL" id="GIP53242.1"/>
    </source>
</evidence>
<proteinExistence type="predicted"/>
<dbReference type="Proteomes" id="UP000679992">
    <property type="component" value="Unassembled WGS sequence"/>
</dbReference>
<comment type="caution">
    <text evidence="2">The sequence shown here is derived from an EMBL/GenBank/DDBJ whole genome shotgun (WGS) entry which is preliminary data.</text>
</comment>